<evidence type="ECO:0000313" key="4">
    <source>
        <dbReference type="Proteomes" id="UP000037035"/>
    </source>
</evidence>
<keyword evidence="4" id="KW-1185">Reference proteome</keyword>
<accession>A0A0L6VD71</accession>
<dbReference type="InterPro" id="IPR036770">
    <property type="entry name" value="Ankyrin_rpt-contain_sf"/>
</dbReference>
<dbReference type="AlphaFoldDB" id="A0A0L6VD71"/>
<dbReference type="STRING" id="27349.A0A0L6VD71"/>
<evidence type="ECO:0000256" key="2">
    <source>
        <dbReference type="SAM" id="MobiDB-lite"/>
    </source>
</evidence>
<feature type="region of interest" description="Disordered" evidence="2">
    <location>
        <begin position="68"/>
        <end position="87"/>
    </location>
</feature>
<dbReference type="Proteomes" id="UP000037035">
    <property type="component" value="Unassembled WGS sequence"/>
</dbReference>
<dbReference type="Pfam" id="PF13606">
    <property type="entry name" value="Ank_3"/>
    <property type="match status" value="1"/>
</dbReference>
<protein>
    <submittedName>
        <fullName evidence="3">Uncharacterized protein</fullName>
    </submittedName>
</protein>
<organism evidence="3 4">
    <name type="scientific">Puccinia sorghi</name>
    <dbReference type="NCBI Taxonomy" id="27349"/>
    <lineage>
        <taxon>Eukaryota</taxon>
        <taxon>Fungi</taxon>
        <taxon>Dikarya</taxon>
        <taxon>Basidiomycota</taxon>
        <taxon>Pucciniomycotina</taxon>
        <taxon>Pucciniomycetes</taxon>
        <taxon>Pucciniales</taxon>
        <taxon>Pucciniaceae</taxon>
        <taxon>Puccinia</taxon>
    </lineage>
</organism>
<gene>
    <name evidence="3" type="ORF">VP01_2004g3</name>
</gene>
<proteinExistence type="predicted"/>
<sequence length="193" mass="20660">MDDPAAGATATQSRRGRMGVEDDERQSSGLTVERDEYGLASAERTVSTPSTANTASAIAGPTVSKILVQQPPSSSIPPTPPHPSQAIRDPLLQSLHDSILDLPHSHLQPLLHHSALQLPDPQHFAHLINGYINGYTPFHHACDLGDLKKVQILCAAGVDRGLKDHIDGLTGIELAREAGRSEVVDFLESLPPQ</sequence>
<dbReference type="PROSITE" id="PS50297">
    <property type="entry name" value="ANK_REP_REGION"/>
    <property type="match status" value="1"/>
</dbReference>
<reference evidence="3 4" key="1">
    <citation type="submission" date="2015-08" db="EMBL/GenBank/DDBJ databases">
        <title>Next Generation Sequencing and Analysis of the Genome of Puccinia sorghi L Schw, the Causal Agent of Maize Common Rust.</title>
        <authorList>
            <person name="Rochi L."/>
            <person name="Burguener G."/>
            <person name="Darino M."/>
            <person name="Turjanski A."/>
            <person name="Kreff E."/>
            <person name="Dieguez M.J."/>
            <person name="Sacco F."/>
        </authorList>
    </citation>
    <scope>NUCLEOTIDE SEQUENCE [LARGE SCALE GENOMIC DNA]</scope>
    <source>
        <strain evidence="3 4">RO10H11247</strain>
    </source>
</reference>
<evidence type="ECO:0000256" key="1">
    <source>
        <dbReference type="PROSITE-ProRule" id="PRU00023"/>
    </source>
</evidence>
<dbReference type="OrthoDB" id="341259at2759"/>
<name>A0A0L6VD71_9BASI</name>
<feature type="repeat" description="ANK" evidence="1">
    <location>
        <begin position="133"/>
        <end position="165"/>
    </location>
</feature>
<dbReference type="PROSITE" id="PS50088">
    <property type="entry name" value="ANK_REPEAT"/>
    <property type="match status" value="1"/>
</dbReference>
<dbReference type="EMBL" id="LAVV01006843">
    <property type="protein sequence ID" value="KNZ58055.1"/>
    <property type="molecule type" value="Genomic_DNA"/>
</dbReference>
<dbReference type="SUPFAM" id="SSF48403">
    <property type="entry name" value="Ankyrin repeat"/>
    <property type="match status" value="1"/>
</dbReference>
<dbReference type="InterPro" id="IPR002110">
    <property type="entry name" value="Ankyrin_rpt"/>
</dbReference>
<feature type="compositionally biased region" description="Polar residues" evidence="2">
    <location>
        <begin position="44"/>
        <end position="56"/>
    </location>
</feature>
<dbReference type="VEuPathDB" id="FungiDB:VP01_2004g3"/>
<feature type="compositionally biased region" description="Pro residues" evidence="2">
    <location>
        <begin position="74"/>
        <end position="83"/>
    </location>
</feature>
<evidence type="ECO:0000313" key="3">
    <source>
        <dbReference type="EMBL" id="KNZ58055.1"/>
    </source>
</evidence>
<feature type="region of interest" description="Disordered" evidence="2">
    <location>
        <begin position="1"/>
        <end position="58"/>
    </location>
</feature>
<keyword evidence="1" id="KW-0040">ANK repeat</keyword>
<comment type="caution">
    <text evidence="3">The sequence shown here is derived from an EMBL/GenBank/DDBJ whole genome shotgun (WGS) entry which is preliminary data.</text>
</comment>
<dbReference type="Gene3D" id="1.25.40.20">
    <property type="entry name" value="Ankyrin repeat-containing domain"/>
    <property type="match status" value="1"/>
</dbReference>